<dbReference type="InterPro" id="IPR001029">
    <property type="entry name" value="Flagellin_N"/>
</dbReference>
<dbReference type="InterPro" id="IPR046358">
    <property type="entry name" value="Flagellin_C"/>
</dbReference>
<proteinExistence type="predicted"/>
<feature type="domain" description="Flagellin N-terminal" evidence="2">
    <location>
        <begin position="12"/>
        <end position="143"/>
    </location>
</feature>
<organism evidence="4">
    <name type="scientific">hydrothermal vent metagenome</name>
    <dbReference type="NCBI Taxonomy" id="652676"/>
    <lineage>
        <taxon>unclassified sequences</taxon>
        <taxon>metagenomes</taxon>
        <taxon>ecological metagenomes</taxon>
    </lineage>
</organism>
<dbReference type="GO" id="GO:0009288">
    <property type="term" value="C:bacterial-type flagellum"/>
    <property type="evidence" value="ECO:0007669"/>
    <property type="project" value="InterPro"/>
</dbReference>
<dbReference type="InterPro" id="IPR042187">
    <property type="entry name" value="Flagellin_C_sub2"/>
</dbReference>
<evidence type="ECO:0000313" key="4">
    <source>
        <dbReference type="EMBL" id="VAX25107.1"/>
    </source>
</evidence>
<dbReference type="GO" id="GO:0005198">
    <property type="term" value="F:structural molecule activity"/>
    <property type="evidence" value="ECO:0007669"/>
    <property type="project" value="InterPro"/>
</dbReference>
<gene>
    <name evidence="4" type="ORF">MNBD_NITROSPINAE04-377</name>
</gene>
<dbReference type="PRINTS" id="PR00207">
    <property type="entry name" value="FLAGELLIN"/>
</dbReference>
<evidence type="ECO:0000256" key="1">
    <source>
        <dbReference type="ARBA" id="ARBA00023143"/>
    </source>
</evidence>
<dbReference type="EMBL" id="UOGA01000291">
    <property type="protein sequence ID" value="VAX25107.1"/>
    <property type="molecule type" value="Genomic_DNA"/>
</dbReference>
<name>A0A3B1D8V2_9ZZZZ</name>
<reference evidence="4" key="1">
    <citation type="submission" date="2018-06" db="EMBL/GenBank/DDBJ databases">
        <authorList>
            <person name="Zhirakovskaya E."/>
        </authorList>
    </citation>
    <scope>NUCLEOTIDE SEQUENCE</scope>
</reference>
<dbReference type="Gene3D" id="6.10.10.10">
    <property type="entry name" value="Flagellar export chaperone, C-terminal domain"/>
    <property type="match status" value="1"/>
</dbReference>
<feature type="domain" description="Flagellin C-terminal" evidence="3">
    <location>
        <begin position="198"/>
        <end position="278"/>
    </location>
</feature>
<protein>
    <recommendedName>
        <fullName evidence="5">Flagellin protein FlaA</fullName>
    </recommendedName>
</protein>
<evidence type="ECO:0000259" key="2">
    <source>
        <dbReference type="Pfam" id="PF00669"/>
    </source>
</evidence>
<accession>A0A3B1D8V2</accession>
<dbReference type="PANTHER" id="PTHR42792">
    <property type="entry name" value="FLAGELLIN"/>
    <property type="match status" value="1"/>
</dbReference>
<dbReference type="AlphaFoldDB" id="A0A3B1D8V2"/>
<dbReference type="InterPro" id="IPR001492">
    <property type="entry name" value="Flagellin"/>
</dbReference>
<dbReference type="PANTHER" id="PTHR42792:SF2">
    <property type="entry name" value="FLAGELLIN"/>
    <property type="match status" value="1"/>
</dbReference>
<dbReference type="SUPFAM" id="SSF64518">
    <property type="entry name" value="Phase 1 flagellin"/>
    <property type="match status" value="1"/>
</dbReference>
<dbReference type="Pfam" id="PF00700">
    <property type="entry name" value="Flagellin_C"/>
    <property type="match status" value="1"/>
</dbReference>
<dbReference type="Gene3D" id="1.20.1330.10">
    <property type="entry name" value="f41 fragment of flagellin, N-terminal domain"/>
    <property type="match status" value="2"/>
</dbReference>
<sequence length="286" mass="29433">MVIKAIQANFLSAITANRQIGANNAKLGANLAKISSGKAINKASDGAAALSIIQALESDLKSANQAQRNISDGASLTRVAEGGLNEISSLLSRGRELSVQAANGTLSDSQRATLNNEVTAIKEEINRITGTTEFNGQKLLDGSLAPGSSNQVSVQAGIQNTPADSISLNQIDSSTTSSLGVDSVDISSQQGARDALASFDSAIQTVATNRANIGSLQNRLDSSAQNLSVTRENLASAKSTLQSLDYASETADAKKNQVMVQAGIASLTQGLQTQSSLIGSLLNTQG</sequence>
<evidence type="ECO:0008006" key="5">
    <source>
        <dbReference type="Google" id="ProtNLM"/>
    </source>
</evidence>
<dbReference type="Pfam" id="PF00669">
    <property type="entry name" value="Flagellin_N"/>
    <property type="match status" value="1"/>
</dbReference>
<evidence type="ECO:0000259" key="3">
    <source>
        <dbReference type="Pfam" id="PF00700"/>
    </source>
</evidence>
<dbReference type="Gene3D" id="2.170.280.10">
    <property type="entry name" value="f41 fragment of flagellin, middle domain"/>
    <property type="match status" value="1"/>
</dbReference>
<keyword evidence="1" id="KW-0975">Bacterial flagellum</keyword>